<dbReference type="PANTHER" id="PTHR46517">
    <property type="entry name" value="FRUCTOSE-2,6-BISPHOSPHATASE TIGAR"/>
    <property type="match status" value="1"/>
</dbReference>
<dbReference type="Pfam" id="PF00300">
    <property type="entry name" value="His_Phos_1"/>
    <property type="match status" value="1"/>
</dbReference>
<evidence type="ECO:0000313" key="3">
    <source>
        <dbReference type="EMBL" id="GGD27141.1"/>
    </source>
</evidence>
<evidence type="ECO:0000256" key="1">
    <source>
        <dbReference type="ARBA" id="ARBA00022801"/>
    </source>
</evidence>
<name>A0A916Y1P2_9MICO</name>
<comment type="caution">
    <text evidence="3">The sequence shown here is derived from an EMBL/GenBank/DDBJ whole genome shotgun (WGS) entry which is preliminary data.</text>
</comment>
<dbReference type="Gene3D" id="3.40.50.1240">
    <property type="entry name" value="Phosphoglycerate mutase-like"/>
    <property type="match status" value="1"/>
</dbReference>
<evidence type="ECO:0000313" key="4">
    <source>
        <dbReference type="Proteomes" id="UP000633205"/>
    </source>
</evidence>
<dbReference type="GO" id="GO:0043456">
    <property type="term" value="P:regulation of pentose-phosphate shunt"/>
    <property type="evidence" value="ECO:0007669"/>
    <property type="project" value="TreeGrafter"/>
</dbReference>
<dbReference type="SUPFAM" id="SSF53254">
    <property type="entry name" value="Phosphoglycerate mutase-like"/>
    <property type="match status" value="1"/>
</dbReference>
<reference evidence="3" key="2">
    <citation type="submission" date="2020-09" db="EMBL/GenBank/DDBJ databases">
        <authorList>
            <person name="Sun Q."/>
            <person name="Zhou Y."/>
        </authorList>
    </citation>
    <scope>NUCLEOTIDE SEQUENCE</scope>
    <source>
        <strain evidence="3">CGMCC 1.15152</strain>
    </source>
</reference>
<accession>A0A916Y1P2</accession>
<dbReference type="CDD" id="cd07067">
    <property type="entry name" value="HP_PGM_like"/>
    <property type="match status" value="1"/>
</dbReference>
<proteinExistence type="predicted"/>
<dbReference type="InterPro" id="IPR013078">
    <property type="entry name" value="His_Pase_superF_clade-1"/>
</dbReference>
<protein>
    <recommendedName>
        <fullName evidence="5">Histidine phosphatase family protein</fullName>
    </recommendedName>
</protein>
<dbReference type="AlphaFoldDB" id="A0A916Y1P2"/>
<dbReference type="InterPro" id="IPR051695">
    <property type="entry name" value="Phosphoglycerate_Mutase"/>
</dbReference>
<dbReference type="EMBL" id="BMHO01000001">
    <property type="protein sequence ID" value="GGD27141.1"/>
    <property type="molecule type" value="Genomic_DNA"/>
</dbReference>
<dbReference type="Proteomes" id="UP000633205">
    <property type="component" value="Unassembled WGS sequence"/>
</dbReference>
<sequence length="159" mass="17024">MQGRSDIPLDDHGRAQADAAGRALAVAVWDGVVSSPFARARQTAAIVAAHLPNLSHDVDARLGERDYGEAEGLAVAEAYERWPSHDFPGSEPIEEVARRGAEAIRDLADEGRNAVVVAHGTLLRLAIGELTGTECPRILNGETLLLDRIGDGFRARRLA</sequence>
<keyword evidence="1" id="KW-0378">Hydrolase</keyword>
<dbReference type="InterPro" id="IPR029033">
    <property type="entry name" value="His_PPase_superfam"/>
</dbReference>
<feature type="binding site" evidence="2">
    <location>
        <position position="39"/>
    </location>
    <ligand>
        <name>substrate</name>
    </ligand>
</feature>
<dbReference type="GO" id="GO:0004331">
    <property type="term" value="F:fructose-2,6-bisphosphate 2-phosphatase activity"/>
    <property type="evidence" value="ECO:0007669"/>
    <property type="project" value="TreeGrafter"/>
</dbReference>
<keyword evidence="4" id="KW-1185">Reference proteome</keyword>
<dbReference type="GO" id="GO:0045820">
    <property type="term" value="P:negative regulation of glycolytic process"/>
    <property type="evidence" value="ECO:0007669"/>
    <property type="project" value="TreeGrafter"/>
</dbReference>
<organism evidence="3 4">
    <name type="scientific">Microbacterium faecale</name>
    <dbReference type="NCBI Taxonomy" id="1804630"/>
    <lineage>
        <taxon>Bacteria</taxon>
        <taxon>Bacillati</taxon>
        <taxon>Actinomycetota</taxon>
        <taxon>Actinomycetes</taxon>
        <taxon>Micrococcales</taxon>
        <taxon>Microbacteriaceae</taxon>
        <taxon>Microbacterium</taxon>
    </lineage>
</organism>
<feature type="binding site" evidence="2">
    <location>
        <begin position="64"/>
        <end position="67"/>
    </location>
    <ligand>
        <name>substrate</name>
    </ligand>
</feature>
<reference evidence="3" key="1">
    <citation type="journal article" date="2014" name="Int. J. Syst. Evol. Microbiol.">
        <title>Complete genome sequence of Corynebacterium casei LMG S-19264T (=DSM 44701T), isolated from a smear-ripened cheese.</title>
        <authorList>
            <consortium name="US DOE Joint Genome Institute (JGI-PGF)"/>
            <person name="Walter F."/>
            <person name="Albersmeier A."/>
            <person name="Kalinowski J."/>
            <person name="Ruckert C."/>
        </authorList>
    </citation>
    <scope>NUCLEOTIDE SEQUENCE</scope>
    <source>
        <strain evidence="3">CGMCC 1.15152</strain>
    </source>
</reference>
<dbReference type="PANTHER" id="PTHR46517:SF1">
    <property type="entry name" value="FRUCTOSE-2,6-BISPHOSPHATASE TIGAR"/>
    <property type="match status" value="1"/>
</dbReference>
<dbReference type="GO" id="GO:0005829">
    <property type="term" value="C:cytosol"/>
    <property type="evidence" value="ECO:0007669"/>
    <property type="project" value="TreeGrafter"/>
</dbReference>
<gene>
    <name evidence="3" type="ORF">GCM10010915_03990</name>
</gene>
<evidence type="ECO:0008006" key="5">
    <source>
        <dbReference type="Google" id="ProtNLM"/>
    </source>
</evidence>
<evidence type="ECO:0000256" key="2">
    <source>
        <dbReference type="PIRSR" id="PIRSR613078-2"/>
    </source>
</evidence>